<dbReference type="EMBL" id="CM055744">
    <property type="protein sequence ID" value="KAJ7998508.1"/>
    <property type="molecule type" value="Genomic_DNA"/>
</dbReference>
<accession>A0ACC2G4Y1</accession>
<organism evidence="1 2">
    <name type="scientific">Dallia pectoralis</name>
    <name type="common">Alaska blackfish</name>
    <dbReference type="NCBI Taxonomy" id="75939"/>
    <lineage>
        <taxon>Eukaryota</taxon>
        <taxon>Metazoa</taxon>
        <taxon>Chordata</taxon>
        <taxon>Craniata</taxon>
        <taxon>Vertebrata</taxon>
        <taxon>Euteleostomi</taxon>
        <taxon>Actinopterygii</taxon>
        <taxon>Neopterygii</taxon>
        <taxon>Teleostei</taxon>
        <taxon>Protacanthopterygii</taxon>
        <taxon>Esociformes</taxon>
        <taxon>Umbridae</taxon>
        <taxon>Dallia</taxon>
    </lineage>
</organism>
<comment type="caution">
    <text evidence="1">The sequence shown here is derived from an EMBL/GenBank/DDBJ whole genome shotgun (WGS) entry which is preliminary data.</text>
</comment>
<dbReference type="Proteomes" id="UP001157502">
    <property type="component" value="Chromosome 17"/>
</dbReference>
<gene>
    <name evidence="1" type="ORF">DPEC_G00205650</name>
</gene>
<name>A0ACC2G4Y1_DALPE</name>
<evidence type="ECO:0000313" key="2">
    <source>
        <dbReference type="Proteomes" id="UP001157502"/>
    </source>
</evidence>
<reference evidence="1" key="1">
    <citation type="submission" date="2021-05" db="EMBL/GenBank/DDBJ databases">
        <authorList>
            <person name="Pan Q."/>
            <person name="Jouanno E."/>
            <person name="Zahm M."/>
            <person name="Klopp C."/>
            <person name="Cabau C."/>
            <person name="Louis A."/>
            <person name="Berthelot C."/>
            <person name="Parey E."/>
            <person name="Roest Crollius H."/>
            <person name="Montfort J."/>
            <person name="Robinson-Rechavi M."/>
            <person name="Bouchez O."/>
            <person name="Lampietro C."/>
            <person name="Lopez Roques C."/>
            <person name="Donnadieu C."/>
            <person name="Postlethwait J."/>
            <person name="Bobe J."/>
            <person name="Dillon D."/>
            <person name="Chandos A."/>
            <person name="von Hippel F."/>
            <person name="Guiguen Y."/>
        </authorList>
    </citation>
    <scope>NUCLEOTIDE SEQUENCE</scope>
    <source>
        <strain evidence="1">YG-Jan2019</strain>
    </source>
</reference>
<sequence length="148" mass="16930">MIPLAIITSAQSNIAFDKVPSSSNYSKLCHKQSHLAIQDISREEAQEDQADAWKLIHVPLCGRQYCRTPQHPLIDHSRCHDEALWMAYIHRGTCRDGPTPFLFTRSRAAIKSSTLSILPLDCRRWSSFKEAVRKSSFQVLLILKLRVK</sequence>
<evidence type="ECO:0000313" key="1">
    <source>
        <dbReference type="EMBL" id="KAJ7998508.1"/>
    </source>
</evidence>
<proteinExistence type="predicted"/>
<keyword evidence="2" id="KW-1185">Reference proteome</keyword>
<protein>
    <submittedName>
        <fullName evidence="1">Uncharacterized protein</fullName>
    </submittedName>
</protein>